<dbReference type="EMBL" id="CP138203">
    <property type="protein sequence ID" value="WPC72594.1"/>
    <property type="molecule type" value="Genomic_DNA"/>
</dbReference>
<feature type="chain" id="PRO_5045859749" evidence="1">
    <location>
        <begin position="19"/>
        <end position="211"/>
    </location>
</feature>
<keyword evidence="1" id="KW-0732">Signal</keyword>
<feature type="signal peptide" evidence="1">
    <location>
        <begin position="1"/>
        <end position="18"/>
    </location>
</feature>
<protein>
    <submittedName>
        <fullName evidence="2">Uncharacterized protein</fullName>
    </submittedName>
</protein>
<sequence>MKFIIVFILITISQCVFSASNDIEEECKNYDSVHRINFVNGTYLECIDNSTMQSNKFVINDNNGITYQVDEAAKIVINDQILSVTPNGTISYFISDTKDCNTVHYQRDYYYVYSRVPNGNGYCYALDGKFRNLERVNLTGYLNLKILAKIKNDKVYLYKKENGSFVKSRMYLVKSDSVVVNEGVGDWLNITFSGEKTVTRWLRKESIQLTK</sequence>
<dbReference type="Proteomes" id="UP001304071">
    <property type="component" value="Chromosome 1"/>
</dbReference>
<dbReference type="RefSeq" id="WP_261892114.1">
    <property type="nucleotide sequence ID" value="NZ_AP024895.1"/>
</dbReference>
<accession>A0ABZ0Q836</accession>
<evidence type="ECO:0000313" key="2">
    <source>
        <dbReference type="EMBL" id="WPC72594.1"/>
    </source>
</evidence>
<name>A0ABZ0Q836_9VIBR</name>
<proteinExistence type="predicted"/>
<evidence type="ECO:0000256" key="1">
    <source>
        <dbReference type="SAM" id="SignalP"/>
    </source>
</evidence>
<gene>
    <name evidence="2" type="ORF">R8Z52_10680</name>
</gene>
<reference evidence="2 3" key="1">
    <citation type="submission" date="2023-11" db="EMBL/GenBank/DDBJ databases">
        <title>Plant-associative lifestyle of Vibrio porteresiae and its evolutionary dynamics.</title>
        <authorList>
            <person name="Rameshkumar N."/>
            <person name="Kirti K."/>
        </authorList>
    </citation>
    <scope>NUCLEOTIDE SEQUENCE [LARGE SCALE GENOMIC DNA]</scope>
    <source>
        <strain evidence="2 3">MSSRF30</strain>
    </source>
</reference>
<organism evidence="2 3">
    <name type="scientific">Vibrio porteresiae DSM 19223</name>
    <dbReference type="NCBI Taxonomy" id="1123496"/>
    <lineage>
        <taxon>Bacteria</taxon>
        <taxon>Pseudomonadati</taxon>
        <taxon>Pseudomonadota</taxon>
        <taxon>Gammaproteobacteria</taxon>
        <taxon>Vibrionales</taxon>
        <taxon>Vibrionaceae</taxon>
        <taxon>Vibrio</taxon>
    </lineage>
</organism>
<keyword evidence="3" id="KW-1185">Reference proteome</keyword>
<evidence type="ECO:0000313" key="3">
    <source>
        <dbReference type="Proteomes" id="UP001304071"/>
    </source>
</evidence>